<dbReference type="EMBL" id="JAFCMP010000005">
    <property type="protein sequence ID" value="KAG5192467.1"/>
    <property type="molecule type" value="Genomic_DNA"/>
</dbReference>
<dbReference type="OrthoDB" id="28939at2759"/>
<reference evidence="1" key="1">
    <citation type="submission" date="2021-02" db="EMBL/GenBank/DDBJ databases">
        <title>First Annotated Genome of the Yellow-green Alga Tribonema minus.</title>
        <authorList>
            <person name="Mahan K.M."/>
        </authorList>
    </citation>
    <scope>NUCLEOTIDE SEQUENCE</scope>
    <source>
        <strain evidence="1">UTEX B ZZ1240</strain>
    </source>
</reference>
<dbReference type="InterPro" id="IPR009563">
    <property type="entry name" value="SSSCA1"/>
</dbReference>
<keyword evidence="2" id="KW-1185">Reference proteome</keyword>
<dbReference type="Proteomes" id="UP000664859">
    <property type="component" value="Unassembled WGS sequence"/>
</dbReference>
<dbReference type="InterPro" id="IPR051888">
    <property type="entry name" value="UPF0148_domain"/>
</dbReference>
<name>A0A835ZDJ9_9STRA</name>
<dbReference type="Pfam" id="PF06677">
    <property type="entry name" value="Auto_anti-p27"/>
    <property type="match status" value="1"/>
</dbReference>
<gene>
    <name evidence="1" type="ORF">JKP88DRAFT_173432</name>
</gene>
<protein>
    <submittedName>
        <fullName evidence="1">Uncharacterized protein</fullName>
    </submittedName>
</protein>
<organism evidence="1 2">
    <name type="scientific">Tribonema minus</name>
    <dbReference type="NCBI Taxonomy" id="303371"/>
    <lineage>
        <taxon>Eukaryota</taxon>
        <taxon>Sar</taxon>
        <taxon>Stramenopiles</taxon>
        <taxon>Ochrophyta</taxon>
        <taxon>PX clade</taxon>
        <taxon>Xanthophyceae</taxon>
        <taxon>Tribonematales</taxon>
        <taxon>Tribonemataceae</taxon>
        <taxon>Tribonema</taxon>
    </lineage>
</organism>
<sequence length="52" mass="6019">MGDLHRQIGERLSEGWAMLSQHCPQCSTVLLRSRDQQIFCVSCQCYCLTEEQ</sequence>
<evidence type="ECO:0000313" key="2">
    <source>
        <dbReference type="Proteomes" id="UP000664859"/>
    </source>
</evidence>
<dbReference type="PANTHER" id="PTHR16537:SF1">
    <property type="entry name" value="PROTEIN ZNRD2"/>
    <property type="match status" value="1"/>
</dbReference>
<comment type="caution">
    <text evidence="1">The sequence shown here is derived from an EMBL/GenBank/DDBJ whole genome shotgun (WGS) entry which is preliminary data.</text>
</comment>
<evidence type="ECO:0000313" key="1">
    <source>
        <dbReference type="EMBL" id="KAG5192467.1"/>
    </source>
</evidence>
<dbReference type="AlphaFoldDB" id="A0A835ZDJ9"/>
<dbReference type="PANTHER" id="PTHR16537">
    <property type="entry name" value="SJOEGREN SYNDROME/SCLERODERMA AUTOANTIGEN 1"/>
    <property type="match status" value="1"/>
</dbReference>
<proteinExistence type="predicted"/>
<accession>A0A835ZDJ9</accession>
<feature type="non-terminal residue" evidence="1">
    <location>
        <position position="52"/>
    </location>
</feature>